<evidence type="ECO:0000256" key="5">
    <source>
        <dbReference type="ARBA" id="ARBA00023239"/>
    </source>
</evidence>
<keyword evidence="4" id="KW-0324">Glycolysis</keyword>
<organism evidence="7 8">
    <name type="scientific">Prorocentrum cordatum</name>
    <dbReference type="NCBI Taxonomy" id="2364126"/>
    <lineage>
        <taxon>Eukaryota</taxon>
        <taxon>Sar</taxon>
        <taxon>Alveolata</taxon>
        <taxon>Dinophyceae</taxon>
        <taxon>Prorocentrales</taxon>
        <taxon>Prorocentraceae</taxon>
        <taxon>Prorocentrum</taxon>
    </lineage>
</organism>
<dbReference type="Proteomes" id="UP001189429">
    <property type="component" value="Unassembled WGS sequence"/>
</dbReference>
<comment type="similarity">
    <text evidence="2">Belongs to the class I fructose-bisphosphate aldolase family.</text>
</comment>
<evidence type="ECO:0000256" key="2">
    <source>
        <dbReference type="ARBA" id="ARBA00010387"/>
    </source>
</evidence>
<name>A0ABN9UAY1_9DINO</name>
<reference evidence="7" key="1">
    <citation type="submission" date="2023-10" db="EMBL/GenBank/DDBJ databases">
        <authorList>
            <person name="Chen Y."/>
            <person name="Shah S."/>
            <person name="Dougan E. K."/>
            <person name="Thang M."/>
            <person name="Chan C."/>
        </authorList>
    </citation>
    <scope>NUCLEOTIDE SEQUENCE [LARGE SCALE GENOMIC DNA]</scope>
</reference>
<dbReference type="InterPro" id="IPR036291">
    <property type="entry name" value="NAD(P)-bd_dom_sf"/>
</dbReference>
<dbReference type="PANTHER" id="PTHR11627">
    <property type="entry name" value="FRUCTOSE-BISPHOSPHATE ALDOLASE"/>
    <property type="match status" value="1"/>
</dbReference>
<dbReference type="InterPro" id="IPR000741">
    <property type="entry name" value="FBA_I"/>
</dbReference>
<dbReference type="InterPro" id="IPR013785">
    <property type="entry name" value="Aldolase_TIM"/>
</dbReference>
<keyword evidence="8" id="KW-1185">Reference proteome</keyword>
<dbReference type="NCBIfam" id="NF033379">
    <property type="entry name" value="FrucBisAld_I"/>
    <property type="match status" value="1"/>
</dbReference>
<comment type="pathway">
    <text evidence="1">Carbohydrate degradation; glycolysis; D-glyceraldehyde 3-phosphate and glycerone phosphate from D-glucose: step 4/4.</text>
</comment>
<dbReference type="Gene3D" id="3.40.50.720">
    <property type="entry name" value="NAD(P)-binding Rossmann-like Domain"/>
    <property type="match status" value="1"/>
</dbReference>
<keyword evidence="5" id="KW-0456">Lyase</keyword>
<gene>
    <name evidence="7" type="ORF">PCOR1329_LOCUS46870</name>
</gene>
<evidence type="ECO:0000259" key="6">
    <source>
        <dbReference type="Pfam" id="PF00044"/>
    </source>
</evidence>
<accession>A0ABN9UAY1</accession>
<evidence type="ECO:0000313" key="7">
    <source>
        <dbReference type="EMBL" id="CAK0856482.1"/>
    </source>
</evidence>
<dbReference type="InterPro" id="IPR020828">
    <property type="entry name" value="GlycerAld_3-P_DH_NAD(P)-bd"/>
</dbReference>
<evidence type="ECO:0000313" key="8">
    <source>
        <dbReference type="Proteomes" id="UP001189429"/>
    </source>
</evidence>
<sequence length="491" mass="51973">MAAAQAFVAAPAGPAGRAQASGLQATPAAAAGGAALRAQDAAAPAGRGSATGGALVCALAVAGGRGALKQRRRKARTVAVRAVRRPCHGGEHLSEERKAELVGVVQQICTPGKGITATDEGPGTIGIRFEAVGVENTEENRRQYRQMLYKTPGINQYLSAAILDPETIYQKDDDGKLFPEVLSNLGIVPGIKPHLKVYTLPGTGGDTVMQGLDSLSARCAEYKAAGCKFAKWRSPLAITEDGCPTDLAIKANMEDLARYALICQDEGLVPIVEPDIVMKGTHTLKTAVEVNTQVQSALYKAMLDHGVFMEGCVMKTNLVNPGLDCPESYTVEEIADANLTVLRRVMPMAVPGVNYLSGGQSLEDAAARLDAMNKMKTKEPWNLSFSWSWALQAPLFKLCEGTGGKMPLDDMGALYLEELGTASAAALGKHEPAPGDGGHTAKKVARPTVGIGINGFGRIGRQVARIVMKDPETELRLVNASYDAERILRTR</sequence>
<dbReference type="Pfam" id="PF00044">
    <property type="entry name" value="Gp_dh_N"/>
    <property type="match status" value="1"/>
</dbReference>
<comment type="caution">
    <text evidence="7">The sequence shown here is derived from an EMBL/GenBank/DDBJ whole genome shotgun (WGS) entry which is preliminary data.</text>
</comment>
<evidence type="ECO:0000256" key="4">
    <source>
        <dbReference type="ARBA" id="ARBA00023152"/>
    </source>
</evidence>
<evidence type="ECO:0000256" key="1">
    <source>
        <dbReference type="ARBA" id="ARBA00004714"/>
    </source>
</evidence>
<dbReference type="Gene3D" id="3.20.20.70">
    <property type="entry name" value="Aldolase class I"/>
    <property type="match status" value="1"/>
</dbReference>
<dbReference type="EC" id="4.1.2.13" evidence="3"/>
<evidence type="ECO:0000256" key="3">
    <source>
        <dbReference type="ARBA" id="ARBA00013068"/>
    </source>
</evidence>
<dbReference type="SUPFAM" id="SSF51569">
    <property type="entry name" value="Aldolase"/>
    <property type="match status" value="1"/>
</dbReference>
<proteinExistence type="inferred from homology"/>
<feature type="domain" description="Glyceraldehyde 3-phosphate dehydrogenase NAD(P) binding" evidence="6">
    <location>
        <begin position="450"/>
        <end position="487"/>
    </location>
</feature>
<protein>
    <recommendedName>
        <fullName evidence="3">fructose-bisphosphate aldolase</fullName>
        <ecNumber evidence="3">4.1.2.13</ecNumber>
    </recommendedName>
</protein>
<dbReference type="SUPFAM" id="SSF51735">
    <property type="entry name" value="NAD(P)-binding Rossmann-fold domains"/>
    <property type="match status" value="1"/>
</dbReference>
<dbReference type="EMBL" id="CAUYUJ010015638">
    <property type="protein sequence ID" value="CAK0856482.1"/>
    <property type="molecule type" value="Genomic_DNA"/>
</dbReference>
<dbReference type="Pfam" id="PF00274">
    <property type="entry name" value="Glycolytic"/>
    <property type="match status" value="1"/>
</dbReference>